<gene>
    <name evidence="2" type="ORF">LQ567_12015</name>
</gene>
<dbReference type="Proteomes" id="UP001199816">
    <property type="component" value="Unassembled WGS sequence"/>
</dbReference>
<evidence type="ECO:0000256" key="1">
    <source>
        <dbReference type="SAM" id="SignalP"/>
    </source>
</evidence>
<organism evidence="2 3">
    <name type="scientific">Niabella pedocola</name>
    <dbReference type="NCBI Taxonomy" id="1752077"/>
    <lineage>
        <taxon>Bacteria</taxon>
        <taxon>Pseudomonadati</taxon>
        <taxon>Bacteroidota</taxon>
        <taxon>Chitinophagia</taxon>
        <taxon>Chitinophagales</taxon>
        <taxon>Chitinophagaceae</taxon>
        <taxon>Niabella</taxon>
    </lineage>
</organism>
<dbReference type="PANTHER" id="PTHR33321:SF12">
    <property type="entry name" value="PLANT BASIC SECRETORY PROTEIN (BSP) FAMILY PROTEIN"/>
    <property type="match status" value="1"/>
</dbReference>
<dbReference type="RefSeq" id="WP_231004755.1">
    <property type="nucleotide sequence ID" value="NZ_JAJNEC010000005.1"/>
</dbReference>
<dbReference type="InterPro" id="IPR007541">
    <property type="entry name" value="Uncharacterised_BSP"/>
</dbReference>
<comment type="caution">
    <text evidence="2">The sequence shown here is derived from an EMBL/GenBank/DDBJ whole genome shotgun (WGS) entry which is preliminary data.</text>
</comment>
<sequence>MKYWLLLAGLFMLSHSNASVVGGSDSAFNYEGSRFEKGGFILHFTSNETTFSNAVKKRMVDAFFTVYPVLVRDFNNGAAKEVYFKVDTAYHGVAATGGGKVVYDPVWFVKHPGDIDVVTHEVMHIVQDYGRSVGPWWITEGIADYIRFKYGIDNEGAGWKLPEYSDRQKYSDGYRVTARFLAWIEARVKKGTVKALNTALRNHSYTADSWREVTGKPVDDLWLEYSKNPAL</sequence>
<feature type="signal peptide" evidence="1">
    <location>
        <begin position="1"/>
        <end position="18"/>
    </location>
</feature>
<dbReference type="EMBL" id="JAJNEC010000005">
    <property type="protein sequence ID" value="MCD2423492.1"/>
    <property type="molecule type" value="Genomic_DNA"/>
</dbReference>
<proteinExistence type="predicted"/>
<reference evidence="2 3" key="1">
    <citation type="submission" date="2021-11" db="EMBL/GenBank/DDBJ databases">
        <title>Genomic of Niabella pedocola.</title>
        <authorList>
            <person name="Wu T."/>
        </authorList>
    </citation>
    <scope>NUCLEOTIDE SEQUENCE [LARGE SCALE GENOMIC DNA]</scope>
    <source>
        <strain evidence="2 3">JCM 31011</strain>
    </source>
</reference>
<protein>
    <submittedName>
        <fullName evidence="2">Basic secretory family protein</fullName>
    </submittedName>
</protein>
<keyword evidence="1" id="KW-0732">Signal</keyword>
<dbReference type="Pfam" id="PF04450">
    <property type="entry name" value="BSP"/>
    <property type="match status" value="1"/>
</dbReference>
<keyword evidence="3" id="KW-1185">Reference proteome</keyword>
<evidence type="ECO:0000313" key="3">
    <source>
        <dbReference type="Proteomes" id="UP001199816"/>
    </source>
</evidence>
<accession>A0ABS8PQX4</accession>
<evidence type="ECO:0000313" key="2">
    <source>
        <dbReference type="EMBL" id="MCD2423492.1"/>
    </source>
</evidence>
<feature type="chain" id="PRO_5046112332" evidence="1">
    <location>
        <begin position="19"/>
        <end position="231"/>
    </location>
</feature>
<name>A0ABS8PQX4_9BACT</name>
<dbReference type="PANTHER" id="PTHR33321">
    <property type="match status" value="1"/>
</dbReference>